<dbReference type="EMBL" id="JBEZUR010000007">
    <property type="protein sequence ID" value="MEU3553949.1"/>
    <property type="molecule type" value="Genomic_DNA"/>
</dbReference>
<evidence type="ECO:0000313" key="3">
    <source>
        <dbReference type="Proteomes" id="UP001550850"/>
    </source>
</evidence>
<evidence type="ECO:0000313" key="2">
    <source>
        <dbReference type="EMBL" id="MEU3553949.1"/>
    </source>
</evidence>
<gene>
    <name evidence="2" type="ORF">AB0E65_06960</name>
</gene>
<protein>
    <recommendedName>
        <fullName evidence="1">DUF7878 domain-containing protein</fullName>
    </recommendedName>
</protein>
<keyword evidence="3" id="KW-1185">Reference proteome</keyword>
<dbReference type="RefSeq" id="WP_159105729.1">
    <property type="nucleotide sequence ID" value="NZ_BEVZ01000007.1"/>
</dbReference>
<name>A0ABV2YDZ4_9ACTN</name>
<dbReference type="Pfam" id="PF25297">
    <property type="entry name" value="DUF7878"/>
    <property type="match status" value="1"/>
</dbReference>
<accession>A0ABV2YDZ4</accession>
<feature type="domain" description="DUF7878" evidence="1">
    <location>
        <begin position="29"/>
        <end position="134"/>
    </location>
</feature>
<comment type="caution">
    <text evidence="2">The sequence shown here is derived from an EMBL/GenBank/DDBJ whole genome shotgun (WGS) entry which is preliminary data.</text>
</comment>
<organism evidence="2 3">
    <name type="scientific">Streptomyces fragilis</name>
    <dbReference type="NCBI Taxonomy" id="67301"/>
    <lineage>
        <taxon>Bacteria</taxon>
        <taxon>Bacillati</taxon>
        <taxon>Actinomycetota</taxon>
        <taxon>Actinomycetes</taxon>
        <taxon>Kitasatosporales</taxon>
        <taxon>Streptomycetaceae</taxon>
        <taxon>Streptomyces</taxon>
    </lineage>
</organism>
<dbReference type="InterPro" id="IPR057200">
    <property type="entry name" value="DUF7878"/>
</dbReference>
<proteinExistence type="predicted"/>
<reference evidence="2 3" key="1">
    <citation type="submission" date="2024-06" db="EMBL/GenBank/DDBJ databases">
        <title>The Natural Products Discovery Center: Release of the First 8490 Sequenced Strains for Exploring Actinobacteria Biosynthetic Diversity.</title>
        <authorList>
            <person name="Kalkreuter E."/>
            <person name="Kautsar S.A."/>
            <person name="Yang D."/>
            <person name="Bader C.D."/>
            <person name="Teijaro C.N."/>
            <person name="Fluegel L."/>
            <person name="Davis C.M."/>
            <person name="Simpson J.R."/>
            <person name="Lauterbach L."/>
            <person name="Steele A.D."/>
            <person name="Gui C."/>
            <person name="Meng S."/>
            <person name="Li G."/>
            <person name="Viehrig K."/>
            <person name="Ye F."/>
            <person name="Su P."/>
            <person name="Kiefer A.F."/>
            <person name="Nichols A."/>
            <person name="Cepeda A.J."/>
            <person name="Yan W."/>
            <person name="Fan B."/>
            <person name="Jiang Y."/>
            <person name="Adhikari A."/>
            <person name="Zheng C.-J."/>
            <person name="Schuster L."/>
            <person name="Cowan T.M."/>
            <person name="Smanski M.J."/>
            <person name="Chevrette M.G."/>
            <person name="De Carvalho L.P.S."/>
            <person name="Shen B."/>
        </authorList>
    </citation>
    <scope>NUCLEOTIDE SEQUENCE [LARGE SCALE GENOMIC DNA]</scope>
    <source>
        <strain evidence="2 3">NPDC038104</strain>
    </source>
</reference>
<dbReference type="Proteomes" id="UP001550850">
    <property type="component" value="Unassembled WGS sequence"/>
</dbReference>
<evidence type="ECO:0000259" key="1">
    <source>
        <dbReference type="Pfam" id="PF25297"/>
    </source>
</evidence>
<sequence>MPMELAHENVGMPDLYRRGLRPGTAGLEVLLVDIEADLVIRDGSQVVLAEGYFPVAELARELALWLRRPDGERGDFAFDSMSYPDVGEVRIAASPEGWRVGSVSTPDTWTSPVAWDVLVAEVGRFVAAVRDDVKAMGVRPGLIPGP</sequence>